<dbReference type="InterPro" id="IPR001633">
    <property type="entry name" value="EAL_dom"/>
</dbReference>
<keyword evidence="10" id="KW-0418">Kinase</keyword>
<dbReference type="SMART" id="SM00387">
    <property type="entry name" value="HATPase_c"/>
    <property type="match status" value="1"/>
</dbReference>
<evidence type="ECO:0000313" key="27">
    <source>
        <dbReference type="Proteomes" id="UP000017842"/>
    </source>
</evidence>
<evidence type="ECO:0000256" key="12">
    <source>
        <dbReference type="ARBA" id="ARBA00022989"/>
    </source>
</evidence>
<evidence type="ECO:0000256" key="20">
    <source>
        <dbReference type="SAM" id="Phobius"/>
    </source>
</evidence>
<feature type="transmembrane region" description="Helical" evidence="20">
    <location>
        <begin position="33"/>
        <end position="52"/>
    </location>
</feature>
<sequence>MIQGGKSATSEEGAINEPEAGQSAAMKNPMRKIIMLVGCAFLIFLISIIFSLQTSIKNNEQLAAIKDLYFPVLELVDANIVRLDHINELLMQSVMTGERQDVDDALTIYKQADDAFADMAKLYQFRKDDISLLRADFTHYFELAKNTSLTLLENRGEDKSGLTTQMNQSLTGLRQNIRHFRTTSYENFVSTLIKSQKSSETTLYTSFLVGVINLLFMVFLAYLIKKNLKLTKAAIGAKERAEAASKAKSQFLATMSHEIRTPMNGILGMTELLIKTDLSRHQKHLAETAYRSGVTLLGIINNILDFSKIEANKFQLTLHDFNLGELLEETAEMLASQAHDKNIEFVLNLPFDFNVFVRGDADRLRQVLINLLSNAIKFTQSGEVQLRAGWIQPESGTKMQILFEVIDSGIGIPVEQQQAIFESFTQADGSITRRYGGTGLGLTISKQLVALMGGQLQVNSTPGQGSCFYLSLQLERSTQQGTTKADISELQGINVLVVDDNATNREILYGQLSHWGANCVCVSSGAQALEHLKATQLQNKHYEVILLDWHMPEMDGLTLAKTIIKEPHLPAMPMVMLSSDNLTYNADNVQDSGISYFLTKPVIQQKLLDCLLEVLGRSRPLARTVLSTASTPVPAGGGLILLAEDQLVNQQVGKYMLQDMGYQVEIAVNGLEAVSLSAEKQFDLILMDCHMPQMDGFEATQAIRERELAPLGQQRVPIVALTADVQKGMDTRCLEAGMDSYLSKPFNKQQLQTMLNKWLVVKPNEGSIQAVPINSINQQQTTAGSGLSEGDGVVLNPEALENLRQIRTDTGETLLEIAINLFLQSAPETLNVIKDAFENRDSPALNKSAHGFKSVCANVGADALSGCCAAIENHAKQGNMADVHQLIMDLDRLLPQTAAALFKEIGRGVHSPIKVGLSAPAEVTSARILLVDDDEVFRLITRQALSVSGFLVDEATSGEQALEKIRLTTPDLVLLDAVMEGLDGFETCRLMRLAVNMADVPIIMATGLGDMDSINFAFQAGANDFVIKPLNYTILSHHLGFILRASRITSDLRTNKIQLSAAQRIARLGYWTWNPSLNQFLVSEYLADMCGITLQAFNQTLEAYINLVHPEDRELVRNTINNLSDGVVEYRLQPNASAPIFVLQEVEVVTDNPQGIITGTVQNITQKKQAEWQMHQLAYFDSLTGLPSRASYHQRMEDFIRLANLHNGQFAFMYVDMDDFKKINDSFGHDVGDVFLKAIADRLKQVVRDNDFAARLGGDEFCIILDGISDKEKASEIANRCIQRVSVPLQLNHHRVDPRISIGIAFYPGDGTNEVELMKTADAAMYAAKQGGKQRYMFYSEEMSNQSRLETEQMLRDAFRLNQFVLHYQPQISMQTGRMIAMETLVRWQHPEKGMIPPNNFIPIIESMGLIKELGIWVLQTACLQILQWRQEGLPFLQVAVNIAPSHFHDPALIVTIEELLQETGIPSHCLELEITESALQTAGSLQAFSQLRDLGIKIALDDFGTGYSCLASLKDIPLDYLKVDKVFVDDIFTNTQTALLLGTIISLSDALGYMVVAEGVESKDQAIFMQGLGCDILQGYLFSRPVSSDKIPQLYGLDYTLHLDNK</sequence>
<dbReference type="SUPFAM" id="SSF52172">
    <property type="entry name" value="CheY-like"/>
    <property type="match status" value="3"/>
</dbReference>
<evidence type="ECO:0000256" key="3">
    <source>
        <dbReference type="ARBA" id="ARBA00004651"/>
    </source>
</evidence>
<dbReference type="GO" id="GO:0005886">
    <property type="term" value="C:plasma membrane"/>
    <property type="evidence" value="ECO:0007669"/>
    <property type="project" value="UniProtKB-SubCell"/>
</dbReference>
<dbReference type="NCBIfam" id="TIGR00254">
    <property type="entry name" value="GGDEF"/>
    <property type="match status" value="1"/>
</dbReference>
<feature type="compositionally biased region" description="Polar residues" evidence="19">
    <location>
        <begin position="1"/>
        <end position="10"/>
    </location>
</feature>
<evidence type="ECO:0000256" key="14">
    <source>
        <dbReference type="ARBA" id="ARBA00023136"/>
    </source>
</evidence>
<dbReference type="InterPro" id="IPR003594">
    <property type="entry name" value="HATPase_dom"/>
</dbReference>
<keyword evidence="6 18" id="KW-0597">Phosphoprotein</keyword>
<dbReference type="PROSITE" id="PS50887">
    <property type="entry name" value="GGDEF"/>
    <property type="match status" value="1"/>
</dbReference>
<dbReference type="Pfam" id="PF00990">
    <property type="entry name" value="GGDEF"/>
    <property type="match status" value="1"/>
</dbReference>
<evidence type="ECO:0000256" key="4">
    <source>
        <dbReference type="ARBA" id="ARBA00012438"/>
    </source>
</evidence>
<dbReference type="SMART" id="SM00267">
    <property type="entry name" value="GGDEF"/>
    <property type="match status" value="1"/>
</dbReference>
<dbReference type="InterPro" id="IPR004358">
    <property type="entry name" value="Sig_transdc_His_kin-like_C"/>
</dbReference>
<dbReference type="SUPFAM" id="SSF55073">
    <property type="entry name" value="Nucleotide cyclase"/>
    <property type="match status" value="1"/>
</dbReference>
<dbReference type="STRING" id="1116472.MGMO_121c00060"/>
<evidence type="ECO:0000256" key="13">
    <source>
        <dbReference type="ARBA" id="ARBA00023012"/>
    </source>
</evidence>
<evidence type="ECO:0000256" key="10">
    <source>
        <dbReference type="ARBA" id="ARBA00022777"/>
    </source>
</evidence>
<dbReference type="PROSITE" id="PS50894">
    <property type="entry name" value="HPT"/>
    <property type="match status" value="1"/>
</dbReference>
<dbReference type="Pfam" id="PF02518">
    <property type="entry name" value="HATPase_c"/>
    <property type="match status" value="1"/>
</dbReference>
<evidence type="ECO:0000256" key="11">
    <source>
        <dbReference type="ARBA" id="ARBA00022840"/>
    </source>
</evidence>
<dbReference type="FunFam" id="1.10.287.130:FF:000002">
    <property type="entry name" value="Two-component osmosensing histidine kinase"/>
    <property type="match status" value="1"/>
</dbReference>
<keyword evidence="5" id="KW-1003">Cell membrane</keyword>
<comment type="caution">
    <text evidence="26">The sequence shown here is derived from an EMBL/GenBank/DDBJ whole genome shotgun (WGS) entry which is preliminary data.</text>
</comment>
<evidence type="ECO:0000256" key="9">
    <source>
        <dbReference type="ARBA" id="ARBA00022741"/>
    </source>
</evidence>
<evidence type="ECO:0000256" key="17">
    <source>
        <dbReference type="PROSITE-ProRule" id="PRU00110"/>
    </source>
</evidence>
<feature type="transmembrane region" description="Helical" evidence="20">
    <location>
        <begin position="203"/>
        <end position="224"/>
    </location>
</feature>
<feature type="region of interest" description="Disordered" evidence="19">
    <location>
        <begin position="1"/>
        <end position="21"/>
    </location>
</feature>
<keyword evidence="9" id="KW-0547">Nucleotide-binding</keyword>
<comment type="cofactor">
    <cofactor evidence="2">
        <name>Mg(2+)</name>
        <dbReference type="ChEBI" id="CHEBI:18420"/>
    </cofactor>
</comment>
<dbReference type="InterPro" id="IPR005467">
    <property type="entry name" value="His_kinase_dom"/>
</dbReference>
<dbReference type="Proteomes" id="UP000017842">
    <property type="component" value="Unassembled WGS sequence"/>
</dbReference>
<dbReference type="PROSITE" id="PS50109">
    <property type="entry name" value="HIS_KIN"/>
    <property type="match status" value="1"/>
</dbReference>
<dbReference type="SUPFAM" id="SSF47226">
    <property type="entry name" value="Histidine-containing phosphotransfer domain, HPT domain"/>
    <property type="match status" value="1"/>
</dbReference>
<organism evidence="26 27">
    <name type="scientific">Methyloglobulus morosus KoM1</name>
    <dbReference type="NCBI Taxonomy" id="1116472"/>
    <lineage>
        <taxon>Bacteria</taxon>
        <taxon>Pseudomonadati</taxon>
        <taxon>Pseudomonadota</taxon>
        <taxon>Gammaproteobacteria</taxon>
        <taxon>Methylococcales</taxon>
        <taxon>Methylococcaceae</taxon>
        <taxon>Methyloglobulus</taxon>
    </lineage>
</organism>
<dbReference type="GO" id="GO:0000155">
    <property type="term" value="F:phosphorelay sensor kinase activity"/>
    <property type="evidence" value="ECO:0007669"/>
    <property type="project" value="InterPro"/>
</dbReference>
<dbReference type="Gene3D" id="3.30.565.10">
    <property type="entry name" value="Histidine kinase-like ATPase, C-terminal domain"/>
    <property type="match status" value="1"/>
</dbReference>
<keyword evidence="27" id="KW-1185">Reference proteome</keyword>
<dbReference type="InterPro" id="IPR011006">
    <property type="entry name" value="CheY-like_superfamily"/>
</dbReference>
<dbReference type="SMART" id="SM00052">
    <property type="entry name" value="EAL"/>
    <property type="match status" value="1"/>
</dbReference>
<accession>V5BBH6</accession>
<dbReference type="PRINTS" id="PR00344">
    <property type="entry name" value="BCTRLSENSOR"/>
</dbReference>
<name>V5BBH6_9GAMM</name>
<dbReference type="InterPro" id="IPR003661">
    <property type="entry name" value="HisK_dim/P_dom"/>
</dbReference>
<feature type="domain" description="Response regulatory" evidence="22">
    <location>
        <begin position="927"/>
        <end position="1043"/>
    </location>
</feature>
<evidence type="ECO:0000259" key="22">
    <source>
        <dbReference type="PROSITE" id="PS50110"/>
    </source>
</evidence>
<dbReference type="SUPFAM" id="SSF55785">
    <property type="entry name" value="PYP-like sensor domain (PAS domain)"/>
    <property type="match status" value="1"/>
</dbReference>
<dbReference type="PANTHER" id="PTHR45339:SF1">
    <property type="entry name" value="HYBRID SIGNAL TRANSDUCTION HISTIDINE KINASE J"/>
    <property type="match status" value="1"/>
</dbReference>
<feature type="domain" description="Response regulatory" evidence="22">
    <location>
        <begin position="494"/>
        <end position="615"/>
    </location>
</feature>
<dbReference type="PROSITE" id="PS50883">
    <property type="entry name" value="EAL"/>
    <property type="match status" value="1"/>
</dbReference>
<evidence type="ECO:0000256" key="5">
    <source>
        <dbReference type="ARBA" id="ARBA00022475"/>
    </source>
</evidence>
<dbReference type="SUPFAM" id="SSF141868">
    <property type="entry name" value="EAL domain-like"/>
    <property type="match status" value="1"/>
</dbReference>
<dbReference type="CDD" id="cd01949">
    <property type="entry name" value="GGDEF"/>
    <property type="match status" value="1"/>
</dbReference>
<evidence type="ECO:0000256" key="16">
    <source>
        <dbReference type="ARBA" id="ARBA00068150"/>
    </source>
</evidence>
<dbReference type="Gene3D" id="1.10.287.130">
    <property type="match status" value="1"/>
</dbReference>
<keyword evidence="8 20" id="KW-0812">Transmembrane</keyword>
<dbReference type="Gene3D" id="1.20.120.160">
    <property type="entry name" value="HPT domain"/>
    <property type="match status" value="1"/>
</dbReference>
<evidence type="ECO:0000259" key="21">
    <source>
        <dbReference type="PROSITE" id="PS50109"/>
    </source>
</evidence>
<dbReference type="PROSITE" id="PS50110">
    <property type="entry name" value="RESPONSE_REGULATORY"/>
    <property type="match status" value="3"/>
</dbReference>
<protein>
    <recommendedName>
        <fullName evidence="16">Sensory/regulatory protein RpfC</fullName>
        <ecNumber evidence="4">2.7.13.3</ecNumber>
    </recommendedName>
</protein>
<feature type="domain" description="EAL" evidence="23">
    <location>
        <begin position="1348"/>
        <end position="1600"/>
    </location>
</feature>
<reference evidence="26 27" key="1">
    <citation type="journal article" date="2013" name="Genome Announc.">
        <title>Draft Genome Sequence of the Methanotrophic Gammaproteobacterium Methyloglobulus morosus DSM 22980 Strain KoM1.</title>
        <authorList>
            <person name="Poehlein A."/>
            <person name="Deutzmann J.S."/>
            <person name="Daniel R."/>
            <person name="Simeonova D.D."/>
        </authorList>
    </citation>
    <scope>NUCLEOTIDE SEQUENCE [LARGE SCALE GENOMIC DNA]</scope>
    <source>
        <strain evidence="26 27">KoM1</strain>
    </source>
</reference>
<gene>
    <name evidence="26" type="ORF">MGMO_121c00060</name>
</gene>
<dbReference type="InterPro" id="IPR036097">
    <property type="entry name" value="HisK_dim/P_sf"/>
</dbReference>
<comment type="subcellular location">
    <subcellularLocation>
        <location evidence="3">Cell membrane</location>
        <topology evidence="3">Multi-pass membrane protein</topology>
    </subcellularLocation>
</comment>
<feature type="domain" description="GGDEF" evidence="24">
    <location>
        <begin position="1208"/>
        <end position="1341"/>
    </location>
</feature>
<dbReference type="InterPro" id="IPR036890">
    <property type="entry name" value="HATPase_C_sf"/>
</dbReference>
<dbReference type="CDD" id="cd01948">
    <property type="entry name" value="EAL"/>
    <property type="match status" value="1"/>
</dbReference>
<dbReference type="Gene3D" id="3.40.50.2300">
    <property type="match status" value="3"/>
</dbReference>
<dbReference type="EC" id="2.7.13.3" evidence="4"/>
<comment type="subunit">
    <text evidence="15">At low DSF concentrations, interacts with RpfF.</text>
</comment>
<evidence type="ECO:0000256" key="2">
    <source>
        <dbReference type="ARBA" id="ARBA00001946"/>
    </source>
</evidence>
<feature type="modified residue" description="4-aspartylphosphate" evidence="18">
    <location>
        <position position="976"/>
    </location>
</feature>
<dbReference type="InterPro" id="IPR035919">
    <property type="entry name" value="EAL_sf"/>
</dbReference>
<feature type="modified residue" description="Phosphohistidine" evidence="17">
    <location>
        <position position="850"/>
    </location>
</feature>
<dbReference type="Pfam" id="PF00563">
    <property type="entry name" value="EAL"/>
    <property type="match status" value="1"/>
</dbReference>
<dbReference type="FunFam" id="3.30.70.270:FF:000001">
    <property type="entry name" value="Diguanylate cyclase domain protein"/>
    <property type="match status" value="1"/>
</dbReference>
<dbReference type="InterPro" id="IPR043128">
    <property type="entry name" value="Rev_trsase/Diguanyl_cyclase"/>
</dbReference>
<dbReference type="CDD" id="cd00156">
    <property type="entry name" value="REC"/>
    <property type="match status" value="1"/>
</dbReference>
<keyword evidence="13" id="KW-0902">Two-component regulatory system</keyword>
<keyword evidence="11" id="KW-0067">ATP-binding</keyword>
<keyword evidence="7" id="KW-0808">Transferase</keyword>
<dbReference type="InterPro" id="IPR008207">
    <property type="entry name" value="Sig_transdc_His_kin_Hpt_dom"/>
</dbReference>
<evidence type="ECO:0000256" key="1">
    <source>
        <dbReference type="ARBA" id="ARBA00000085"/>
    </source>
</evidence>
<evidence type="ECO:0000256" key="19">
    <source>
        <dbReference type="SAM" id="MobiDB-lite"/>
    </source>
</evidence>
<evidence type="ECO:0000256" key="7">
    <source>
        <dbReference type="ARBA" id="ARBA00022679"/>
    </source>
</evidence>
<evidence type="ECO:0000313" key="26">
    <source>
        <dbReference type="EMBL" id="ESS70610.1"/>
    </source>
</evidence>
<dbReference type="SUPFAM" id="SSF47384">
    <property type="entry name" value="Homodimeric domain of signal transducing histidine kinase"/>
    <property type="match status" value="1"/>
</dbReference>
<evidence type="ECO:0000259" key="24">
    <source>
        <dbReference type="PROSITE" id="PS50887"/>
    </source>
</evidence>
<feature type="domain" description="HPt" evidence="25">
    <location>
        <begin position="811"/>
        <end position="908"/>
    </location>
</feature>
<feature type="modified residue" description="4-aspartylphosphate" evidence="18">
    <location>
        <position position="548"/>
    </location>
</feature>
<dbReference type="EMBL" id="AYLO01000113">
    <property type="protein sequence ID" value="ESS70610.1"/>
    <property type="molecule type" value="Genomic_DNA"/>
</dbReference>
<evidence type="ECO:0000259" key="23">
    <source>
        <dbReference type="PROSITE" id="PS50883"/>
    </source>
</evidence>
<proteinExistence type="predicted"/>
<dbReference type="SMART" id="SM00448">
    <property type="entry name" value="REC"/>
    <property type="match status" value="3"/>
</dbReference>
<dbReference type="PANTHER" id="PTHR45339">
    <property type="entry name" value="HYBRID SIGNAL TRANSDUCTION HISTIDINE KINASE J"/>
    <property type="match status" value="1"/>
</dbReference>
<evidence type="ECO:0000256" key="18">
    <source>
        <dbReference type="PROSITE-ProRule" id="PRU00169"/>
    </source>
</evidence>
<dbReference type="Gene3D" id="3.20.20.450">
    <property type="entry name" value="EAL domain"/>
    <property type="match status" value="1"/>
</dbReference>
<evidence type="ECO:0000256" key="6">
    <source>
        <dbReference type="ARBA" id="ARBA00022553"/>
    </source>
</evidence>
<dbReference type="InterPro" id="IPR000160">
    <property type="entry name" value="GGDEF_dom"/>
</dbReference>
<dbReference type="InterPro" id="IPR035965">
    <property type="entry name" value="PAS-like_dom_sf"/>
</dbReference>
<keyword evidence="14 20" id="KW-0472">Membrane</keyword>
<feature type="modified residue" description="4-aspartylphosphate" evidence="18">
    <location>
        <position position="688"/>
    </location>
</feature>
<evidence type="ECO:0000256" key="15">
    <source>
        <dbReference type="ARBA" id="ARBA00064003"/>
    </source>
</evidence>
<dbReference type="Pfam" id="PF00512">
    <property type="entry name" value="HisKA"/>
    <property type="match status" value="1"/>
</dbReference>
<evidence type="ECO:0000259" key="25">
    <source>
        <dbReference type="PROSITE" id="PS50894"/>
    </source>
</evidence>
<dbReference type="CDD" id="cd00082">
    <property type="entry name" value="HisKA"/>
    <property type="match status" value="1"/>
</dbReference>
<comment type="catalytic activity">
    <reaction evidence="1">
        <text>ATP + protein L-histidine = ADP + protein N-phospho-L-histidine.</text>
        <dbReference type="EC" id="2.7.13.3"/>
    </reaction>
</comment>
<dbReference type="CDD" id="cd16922">
    <property type="entry name" value="HATPase_EvgS-ArcB-TorS-like"/>
    <property type="match status" value="1"/>
</dbReference>
<dbReference type="InterPro" id="IPR001789">
    <property type="entry name" value="Sig_transdc_resp-reg_receiver"/>
</dbReference>
<keyword evidence="12 20" id="KW-1133">Transmembrane helix</keyword>
<feature type="domain" description="Response regulatory" evidence="22">
    <location>
        <begin position="639"/>
        <end position="759"/>
    </location>
</feature>
<dbReference type="FunFam" id="3.30.565.10:FF:000010">
    <property type="entry name" value="Sensor histidine kinase RcsC"/>
    <property type="match status" value="1"/>
</dbReference>
<dbReference type="CDD" id="cd17546">
    <property type="entry name" value="REC_hyHK_CKI1_RcsC-like"/>
    <property type="match status" value="2"/>
</dbReference>
<dbReference type="InterPro" id="IPR036641">
    <property type="entry name" value="HPT_dom_sf"/>
</dbReference>
<dbReference type="Pfam" id="PF01627">
    <property type="entry name" value="Hpt"/>
    <property type="match status" value="1"/>
</dbReference>
<dbReference type="InterPro" id="IPR029787">
    <property type="entry name" value="Nucleotide_cyclase"/>
</dbReference>
<dbReference type="GO" id="GO:0005524">
    <property type="term" value="F:ATP binding"/>
    <property type="evidence" value="ECO:0007669"/>
    <property type="project" value="UniProtKB-KW"/>
</dbReference>
<evidence type="ECO:0000256" key="8">
    <source>
        <dbReference type="ARBA" id="ARBA00022692"/>
    </source>
</evidence>
<feature type="domain" description="Histidine kinase" evidence="21">
    <location>
        <begin position="254"/>
        <end position="476"/>
    </location>
</feature>
<dbReference type="eggNOG" id="COG5001">
    <property type="taxonomic scope" value="Bacteria"/>
</dbReference>
<dbReference type="SMART" id="SM00388">
    <property type="entry name" value="HisKA"/>
    <property type="match status" value="1"/>
</dbReference>
<dbReference type="Gene3D" id="3.30.70.270">
    <property type="match status" value="1"/>
</dbReference>
<dbReference type="SUPFAM" id="SSF55874">
    <property type="entry name" value="ATPase domain of HSP90 chaperone/DNA topoisomerase II/histidine kinase"/>
    <property type="match status" value="1"/>
</dbReference>
<dbReference type="Pfam" id="PF00072">
    <property type="entry name" value="Response_reg"/>
    <property type="match status" value="3"/>
</dbReference>
<dbReference type="Gene3D" id="3.30.450.20">
    <property type="entry name" value="PAS domain"/>
    <property type="match status" value="1"/>
</dbReference>